<evidence type="ECO:0000256" key="2">
    <source>
        <dbReference type="SAM" id="Phobius"/>
    </source>
</evidence>
<keyword evidence="4" id="KW-1185">Reference proteome</keyword>
<sequence>MNQRKYRSPTRLNPDCLKRFLSTSLPNPPSHPSSTTCVALSSLGPTTHIINGSLAPLPTPRHPSDNDGRRALGTLMGTANPVGIEGSTNPGTHAVALEGFSANDTAFVNDATAVTITNGVHINGVPGTTNGAAHPNPAPQKTASTPSPRALYTSAAPSSCPIPLRTTYEQQTASAHTSSGTAVSLLDAVSMLAFLFSFLLSSFILPIFYASRSFITLLKRAEELHGPLVPFVLSPAPRRAHRRENADI</sequence>
<keyword evidence="2" id="KW-0472">Membrane</keyword>
<comment type="caution">
    <text evidence="3">The sequence shown here is derived from an EMBL/GenBank/DDBJ whole genome shotgun (WGS) entry which is preliminary data.</text>
</comment>
<evidence type="ECO:0000256" key="1">
    <source>
        <dbReference type="SAM" id="MobiDB-lite"/>
    </source>
</evidence>
<protein>
    <submittedName>
        <fullName evidence="3">Uncharacterized protein</fullName>
    </submittedName>
</protein>
<keyword evidence="2" id="KW-0812">Transmembrane</keyword>
<dbReference type="AlphaFoldDB" id="A0A8H5BIZ8"/>
<reference evidence="3 4" key="1">
    <citation type="journal article" date="2020" name="ISME J.">
        <title>Uncovering the hidden diversity of litter-decomposition mechanisms in mushroom-forming fungi.</title>
        <authorList>
            <person name="Floudas D."/>
            <person name="Bentzer J."/>
            <person name="Ahren D."/>
            <person name="Johansson T."/>
            <person name="Persson P."/>
            <person name="Tunlid A."/>
        </authorList>
    </citation>
    <scope>NUCLEOTIDE SEQUENCE [LARGE SCALE GENOMIC DNA]</scope>
    <source>
        <strain evidence="3 4">CBS 101986</strain>
    </source>
</reference>
<evidence type="ECO:0000313" key="4">
    <source>
        <dbReference type="Proteomes" id="UP000567179"/>
    </source>
</evidence>
<dbReference type="Proteomes" id="UP000567179">
    <property type="component" value="Unassembled WGS sequence"/>
</dbReference>
<evidence type="ECO:0000313" key="3">
    <source>
        <dbReference type="EMBL" id="KAF5324137.1"/>
    </source>
</evidence>
<accession>A0A8H5BIZ8</accession>
<name>A0A8H5BIZ8_9AGAR</name>
<proteinExistence type="predicted"/>
<feature type="transmembrane region" description="Helical" evidence="2">
    <location>
        <begin position="188"/>
        <end position="210"/>
    </location>
</feature>
<dbReference type="EMBL" id="JAACJJ010000016">
    <property type="protein sequence ID" value="KAF5324137.1"/>
    <property type="molecule type" value="Genomic_DNA"/>
</dbReference>
<gene>
    <name evidence="3" type="ORF">D9619_011138</name>
</gene>
<organism evidence="3 4">
    <name type="scientific">Psilocybe cf. subviscida</name>
    <dbReference type="NCBI Taxonomy" id="2480587"/>
    <lineage>
        <taxon>Eukaryota</taxon>
        <taxon>Fungi</taxon>
        <taxon>Dikarya</taxon>
        <taxon>Basidiomycota</taxon>
        <taxon>Agaricomycotina</taxon>
        <taxon>Agaricomycetes</taxon>
        <taxon>Agaricomycetidae</taxon>
        <taxon>Agaricales</taxon>
        <taxon>Agaricineae</taxon>
        <taxon>Strophariaceae</taxon>
        <taxon>Psilocybe</taxon>
    </lineage>
</organism>
<feature type="region of interest" description="Disordered" evidence="1">
    <location>
        <begin position="126"/>
        <end position="156"/>
    </location>
</feature>
<keyword evidence="2" id="KW-1133">Transmembrane helix</keyword>